<dbReference type="GO" id="GO:0005737">
    <property type="term" value="C:cytoplasm"/>
    <property type="evidence" value="ECO:0007669"/>
    <property type="project" value="TreeGrafter"/>
</dbReference>
<organism evidence="1 2">
    <name type="scientific">Halomonas caseinilytica</name>
    <dbReference type="NCBI Taxonomy" id="438744"/>
    <lineage>
        <taxon>Bacteria</taxon>
        <taxon>Pseudomonadati</taxon>
        <taxon>Pseudomonadota</taxon>
        <taxon>Gammaproteobacteria</taxon>
        <taxon>Oceanospirillales</taxon>
        <taxon>Halomonadaceae</taxon>
        <taxon>Halomonas</taxon>
    </lineage>
</organism>
<sequence length="282" mass="31829">MILVAGGQFDVNLRALHERLSYRDIPFCSLLVGPNQTPNLRIDIQGNRLEVNDSEISPTACFIRHDVFLHQASDRKRAQTSALNWFQAVRGWAVSQPSVRVFNRHSYLRENNKVQNLLLAQAHGLSIPDTVVVNDLSNLDASAEAMVHKPVAGGEYTGLVSELCQSPALDYPRFIQPRLQRPEMRIYRIGPALMAFWLYSSELDYRRTQDVEIVRTAVPHTIGNDLIRLLDHLELDFAAADFMADEEGTLHFLEVNTQPMFAAFDRATHGKLCDAIIDGLSY</sequence>
<protein>
    <recommendedName>
        <fullName evidence="3">ATP-grasp domain-containing protein</fullName>
    </recommendedName>
</protein>
<keyword evidence="2" id="KW-1185">Reference proteome</keyword>
<dbReference type="Gene3D" id="3.30.470.20">
    <property type="entry name" value="ATP-grasp fold, B domain"/>
    <property type="match status" value="1"/>
</dbReference>
<reference evidence="2" key="1">
    <citation type="submission" date="2016-11" db="EMBL/GenBank/DDBJ databases">
        <authorList>
            <person name="Varghese N."/>
            <person name="Submissions S."/>
        </authorList>
    </citation>
    <scope>NUCLEOTIDE SEQUENCE [LARGE SCALE GENOMIC DNA]</scope>
    <source>
        <strain evidence="2">ALO Sharm</strain>
    </source>
</reference>
<dbReference type="PANTHER" id="PTHR21621:SF0">
    <property type="entry name" value="BETA-CITRYLGLUTAMATE SYNTHASE B-RELATED"/>
    <property type="match status" value="1"/>
</dbReference>
<gene>
    <name evidence="1" type="ORF">SAMN05192556_105186</name>
</gene>
<dbReference type="Proteomes" id="UP000184248">
    <property type="component" value="Unassembled WGS sequence"/>
</dbReference>
<name>A0A1M6VFT0_9GAMM</name>
<proteinExistence type="predicted"/>
<dbReference type="GO" id="GO:0016879">
    <property type="term" value="F:ligase activity, forming carbon-nitrogen bonds"/>
    <property type="evidence" value="ECO:0007669"/>
    <property type="project" value="TreeGrafter"/>
</dbReference>
<dbReference type="PANTHER" id="PTHR21621">
    <property type="entry name" value="RIBOSOMAL PROTEIN S6 MODIFICATION PROTEIN"/>
    <property type="match status" value="1"/>
</dbReference>
<dbReference type="EMBL" id="FRAL01000005">
    <property type="protein sequence ID" value="SHK80342.1"/>
    <property type="molecule type" value="Genomic_DNA"/>
</dbReference>
<evidence type="ECO:0008006" key="3">
    <source>
        <dbReference type="Google" id="ProtNLM"/>
    </source>
</evidence>
<evidence type="ECO:0000313" key="1">
    <source>
        <dbReference type="EMBL" id="SHK80342.1"/>
    </source>
</evidence>
<dbReference type="OrthoDB" id="583309at2"/>
<dbReference type="SUPFAM" id="SSF56059">
    <property type="entry name" value="Glutathione synthetase ATP-binding domain-like"/>
    <property type="match status" value="1"/>
</dbReference>
<dbReference type="AlphaFoldDB" id="A0A1M6VFT0"/>
<evidence type="ECO:0000313" key="2">
    <source>
        <dbReference type="Proteomes" id="UP000184248"/>
    </source>
</evidence>
<dbReference type="RefSeq" id="WP_137055204.1">
    <property type="nucleotide sequence ID" value="NZ_BDEO01000004.1"/>
</dbReference>
<accession>A0A1M6VFT0</accession>